<reference evidence="1 2" key="1">
    <citation type="submission" date="2015-11" db="EMBL/GenBank/DDBJ databases">
        <title>Draft Genome Sequence of the Strain BR 10423 (Rhizobium sp.) isolated from nodules of Mimosa pudica.</title>
        <authorList>
            <person name="Barauna A.C."/>
            <person name="Zilli J.E."/>
            <person name="Simoes-Araujo J.L."/>
            <person name="Reis V.M."/>
            <person name="James E.K."/>
            <person name="Reis F.B.Jr."/>
            <person name="Rouws L.F."/>
            <person name="Passos S.R."/>
            <person name="Gois S.R."/>
        </authorList>
    </citation>
    <scope>NUCLEOTIDE SEQUENCE [LARGE SCALE GENOMIC DNA]</scope>
    <source>
        <strain evidence="1 2">BR10423</strain>
    </source>
</reference>
<dbReference type="RefSeq" id="WP_062368284.1">
    <property type="nucleotide sequence ID" value="NZ_LNCD01000001.1"/>
</dbReference>
<proteinExistence type="predicted"/>
<dbReference type="AlphaFoldDB" id="A0A109K407"/>
<dbReference type="SUPFAM" id="SSF69118">
    <property type="entry name" value="AhpD-like"/>
    <property type="match status" value="1"/>
</dbReference>
<comment type="caution">
    <text evidence="1">The sequence shown here is derived from an EMBL/GenBank/DDBJ whole genome shotgun (WGS) entry which is preliminary data.</text>
</comment>
<dbReference type="InterPro" id="IPR029032">
    <property type="entry name" value="AhpD-like"/>
</dbReference>
<dbReference type="EMBL" id="LNCD01000001">
    <property type="protein sequence ID" value="KWV60295.1"/>
    <property type="molecule type" value="Genomic_DNA"/>
</dbReference>
<dbReference type="Gene3D" id="1.20.1290.10">
    <property type="entry name" value="AhpD-like"/>
    <property type="match status" value="1"/>
</dbReference>
<keyword evidence="2" id="KW-1185">Reference proteome</keyword>
<name>A0A109K407_9HYPH</name>
<dbReference type="Proteomes" id="UP000068164">
    <property type="component" value="Unassembled WGS sequence"/>
</dbReference>
<evidence type="ECO:0000313" key="1">
    <source>
        <dbReference type="EMBL" id="KWV60295.1"/>
    </source>
</evidence>
<organism evidence="1 2">
    <name type="scientific">Rhizobium altiplani</name>
    <dbReference type="NCBI Taxonomy" id="1864509"/>
    <lineage>
        <taxon>Bacteria</taxon>
        <taxon>Pseudomonadati</taxon>
        <taxon>Pseudomonadota</taxon>
        <taxon>Alphaproteobacteria</taxon>
        <taxon>Hyphomicrobiales</taxon>
        <taxon>Rhizobiaceae</taxon>
        <taxon>Rhizobium/Agrobacterium group</taxon>
        <taxon>Rhizobium</taxon>
    </lineage>
</organism>
<sequence length="178" mass="19779">MSHIPQIDYTTASEEIRAAHDEEMRVRGRMTNMKRTLLHSPAAHRIYAEWFTLRAELSAIADRPIWIFSHSISKAANSRIAITFFRRALINAGFDPEALVLSEEEALLDAFGTAIVANSNAVPAKIWTQLKGRYDAKTLVDLVAFAGIMLATAVFNNVVEVDFDPELEPFAETGRSAS</sequence>
<dbReference type="OrthoDB" id="3233491at2"/>
<accession>A0A109K407</accession>
<evidence type="ECO:0000313" key="2">
    <source>
        <dbReference type="Proteomes" id="UP000068164"/>
    </source>
</evidence>
<gene>
    <name evidence="1" type="ORF">AS026_00365</name>
</gene>
<protein>
    <submittedName>
        <fullName evidence="1">Uncharacterized protein</fullName>
    </submittedName>
</protein>